<feature type="compositionally biased region" description="Polar residues" evidence="1">
    <location>
        <begin position="115"/>
        <end position="127"/>
    </location>
</feature>
<keyword evidence="3" id="KW-1185">Reference proteome</keyword>
<sequence length="127" mass="14454">MEFWGEGIEYVWKIKTTSSLSPIPYRVSINTRSSITGKAIFTPPVSSTRSGIERHPIGYTCDLTPKHTPKHFIFSKHPYQPRPLLPKTPFFLPSLYHISIISPPKHPQPTKKQNHLTPQTTKAEIGH</sequence>
<accession>A0AAV0C7S0</accession>
<dbReference type="EMBL" id="CAMAPF010000018">
    <property type="protein sequence ID" value="CAH9070842.1"/>
    <property type="molecule type" value="Genomic_DNA"/>
</dbReference>
<evidence type="ECO:0000313" key="2">
    <source>
        <dbReference type="EMBL" id="CAH9070842.1"/>
    </source>
</evidence>
<reference evidence="2" key="1">
    <citation type="submission" date="2022-07" db="EMBL/GenBank/DDBJ databases">
        <authorList>
            <person name="Macas J."/>
            <person name="Novak P."/>
            <person name="Neumann P."/>
        </authorList>
    </citation>
    <scope>NUCLEOTIDE SEQUENCE</scope>
</reference>
<protein>
    <submittedName>
        <fullName evidence="2">Uncharacterized protein</fullName>
    </submittedName>
</protein>
<evidence type="ECO:0000313" key="3">
    <source>
        <dbReference type="Proteomes" id="UP001152523"/>
    </source>
</evidence>
<comment type="caution">
    <text evidence="2">The sequence shown here is derived from an EMBL/GenBank/DDBJ whole genome shotgun (WGS) entry which is preliminary data.</text>
</comment>
<dbReference type="Proteomes" id="UP001152523">
    <property type="component" value="Unassembled WGS sequence"/>
</dbReference>
<dbReference type="AlphaFoldDB" id="A0AAV0C7S0"/>
<evidence type="ECO:0000256" key="1">
    <source>
        <dbReference type="SAM" id="MobiDB-lite"/>
    </source>
</evidence>
<proteinExistence type="predicted"/>
<organism evidence="2 3">
    <name type="scientific">Cuscuta epithymum</name>
    <dbReference type="NCBI Taxonomy" id="186058"/>
    <lineage>
        <taxon>Eukaryota</taxon>
        <taxon>Viridiplantae</taxon>
        <taxon>Streptophyta</taxon>
        <taxon>Embryophyta</taxon>
        <taxon>Tracheophyta</taxon>
        <taxon>Spermatophyta</taxon>
        <taxon>Magnoliopsida</taxon>
        <taxon>eudicotyledons</taxon>
        <taxon>Gunneridae</taxon>
        <taxon>Pentapetalae</taxon>
        <taxon>asterids</taxon>
        <taxon>lamiids</taxon>
        <taxon>Solanales</taxon>
        <taxon>Convolvulaceae</taxon>
        <taxon>Cuscuteae</taxon>
        <taxon>Cuscuta</taxon>
        <taxon>Cuscuta subgen. Cuscuta</taxon>
    </lineage>
</organism>
<feature type="region of interest" description="Disordered" evidence="1">
    <location>
        <begin position="103"/>
        <end position="127"/>
    </location>
</feature>
<gene>
    <name evidence="2" type="ORF">CEPIT_LOCUS3622</name>
</gene>
<name>A0AAV0C7S0_9ASTE</name>